<sequence>MYLYRLKLWTSVETKVKESIKLVLAVAILYCLWCASQLYWRNPPRPPVGEEADLGVIVFLAIYFFLPHTFCIMSLNPKEYLNTTHLPL</sequence>
<keyword evidence="3" id="KW-1185">Reference proteome</keyword>
<dbReference type="PANTHER" id="PTHR38543:SF1">
    <property type="entry name" value="OS04G0465800 PROTEIN"/>
    <property type="match status" value="1"/>
</dbReference>
<evidence type="ECO:0000313" key="2">
    <source>
        <dbReference type="EMBL" id="KAK1309763.1"/>
    </source>
</evidence>
<accession>A0AAV9E7U1</accession>
<dbReference type="AlphaFoldDB" id="A0AAV9E7U1"/>
<keyword evidence="1" id="KW-0812">Transmembrane</keyword>
<evidence type="ECO:0000256" key="1">
    <source>
        <dbReference type="SAM" id="Phobius"/>
    </source>
</evidence>
<reference evidence="2" key="1">
    <citation type="journal article" date="2023" name="Nat. Commun.">
        <title>Diploid and tetraploid genomes of Acorus and the evolution of monocots.</title>
        <authorList>
            <person name="Ma L."/>
            <person name="Liu K.W."/>
            <person name="Li Z."/>
            <person name="Hsiao Y.Y."/>
            <person name="Qi Y."/>
            <person name="Fu T."/>
            <person name="Tang G.D."/>
            <person name="Zhang D."/>
            <person name="Sun W.H."/>
            <person name="Liu D.K."/>
            <person name="Li Y."/>
            <person name="Chen G.Z."/>
            <person name="Liu X.D."/>
            <person name="Liao X.Y."/>
            <person name="Jiang Y.T."/>
            <person name="Yu X."/>
            <person name="Hao Y."/>
            <person name="Huang J."/>
            <person name="Zhao X.W."/>
            <person name="Ke S."/>
            <person name="Chen Y.Y."/>
            <person name="Wu W.L."/>
            <person name="Hsu J.L."/>
            <person name="Lin Y.F."/>
            <person name="Huang M.D."/>
            <person name="Li C.Y."/>
            <person name="Huang L."/>
            <person name="Wang Z.W."/>
            <person name="Zhao X."/>
            <person name="Zhong W.Y."/>
            <person name="Peng D.H."/>
            <person name="Ahmad S."/>
            <person name="Lan S."/>
            <person name="Zhang J.S."/>
            <person name="Tsai W.C."/>
            <person name="Van de Peer Y."/>
            <person name="Liu Z.J."/>
        </authorList>
    </citation>
    <scope>NUCLEOTIDE SEQUENCE</scope>
    <source>
        <strain evidence="2">CP</strain>
    </source>
</reference>
<feature type="transmembrane region" description="Helical" evidence="1">
    <location>
        <begin position="52"/>
        <end position="75"/>
    </location>
</feature>
<dbReference type="PANTHER" id="PTHR38543">
    <property type="entry name" value="OS04G0465800 PROTEIN"/>
    <property type="match status" value="1"/>
</dbReference>
<evidence type="ECO:0000313" key="3">
    <source>
        <dbReference type="Proteomes" id="UP001180020"/>
    </source>
</evidence>
<name>A0AAV9E7U1_ACOCL</name>
<protein>
    <submittedName>
        <fullName evidence="2">Uncharacterized protein</fullName>
    </submittedName>
</protein>
<keyword evidence="1" id="KW-1133">Transmembrane helix</keyword>
<organism evidence="2 3">
    <name type="scientific">Acorus calamus</name>
    <name type="common">Sweet flag</name>
    <dbReference type="NCBI Taxonomy" id="4465"/>
    <lineage>
        <taxon>Eukaryota</taxon>
        <taxon>Viridiplantae</taxon>
        <taxon>Streptophyta</taxon>
        <taxon>Embryophyta</taxon>
        <taxon>Tracheophyta</taxon>
        <taxon>Spermatophyta</taxon>
        <taxon>Magnoliopsida</taxon>
        <taxon>Liliopsida</taxon>
        <taxon>Acoraceae</taxon>
        <taxon>Acorus</taxon>
    </lineage>
</organism>
<comment type="caution">
    <text evidence="2">The sequence shown here is derived from an EMBL/GenBank/DDBJ whole genome shotgun (WGS) entry which is preliminary data.</text>
</comment>
<feature type="transmembrane region" description="Helical" evidence="1">
    <location>
        <begin position="20"/>
        <end position="40"/>
    </location>
</feature>
<dbReference type="Proteomes" id="UP001180020">
    <property type="component" value="Unassembled WGS sequence"/>
</dbReference>
<gene>
    <name evidence="2" type="ORF">QJS10_CPA08g01681</name>
</gene>
<dbReference type="EMBL" id="JAUJYO010000008">
    <property type="protein sequence ID" value="KAK1309763.1"/>
    <property type="molecule type" value="Genomic_DNA"/>
</dbReference>
<keyword evidence="1" id="KW-0472">Membrane</keyword>
<proteinExistence type="predicted"/>
<reference evidence="2" key="2">
    <citation type="submission" date="2023-06" db="EMBL/GenBank/DDBJ databases">
        <authorList>
            <person name="Ma L."/>
            <person name="Liu K.-W."/>
            <person name="Li Z."/>
            <person name="Hsiao Y.-Y."/>
            <person name="Qi Y."/>
            <person name="Fu T."/>
            <person name="Tang G."/>
            <person name="Zhang D."/>
            <person name="Sun W.-H."/>
            <person name="Liu D.-K."/>
            <person name="Li Y."/>
            <person name="Chen G.-Z."/>
            <person name="Liu X.-D."/>
            <person name="Liao X.-Y."/>
            <person name="Jiang Y.-T."/>
            <person name="Yu X."/>
            <person name="Hao Y."/>
            <person name="Huang J."/>
            <person name="Zhao X.-W."/>
            <person name="Ke S."/>
            <person name="Chen Y.-Y."/>
            <person name="Wu W.-L."/>
            <person name="Hsu J.-L."/>
            <person name="Lin Y.-F."/>
            <person name="Huang M.-D."/>
            <person name="Li C.-Y."/>
            <person name="Huang L."/>
            <person name="Wang Z.-W."/>
            <person name="Zhao X."/>
            <person name="Zhong W.-Y."/>
            <person name="Peng D.-H."/>
            <person name="Ahmad S."/>
            <person name="Lan S."/>
            <person name="Zhang J.-S."/>
            <person name="Tsai W.-C."/>
            <person name="Van De Peer Y."/>
            <person name="Liu Z.-J."/>
        </authorList>
    </citation>
    <scope>NUCLEOTIDE SEQUENCE</scope>
    <source>
        <strain evidence="2">CP</strain>
        <tissue evidence="2">Leaves</tissue>
    </source>
</reference>